<gene>
    <name evidence="9" type="ORF">AVDCRST_MAG71-1397</name>
</gene>
<keyword evidence="5 8" id="KW-0732">Signal</keyword>
<dbReference type="EMBL" id="CADCUA010000340">
    <property type="protein sequence ID" value="CAA9322793.1"/>
    <property type="molecule type" value="Genomic_DNA"/>
</dbReference>
<keyword evidence="3" id="KW-1134">Transmembrane beta strand</keyword>
<dbReference type="InterPro" id="IPR005017">
    <property type="entry name" value="OMPP1/FadL/TodX"/>
</dbReference>
<dbReference type="GO" id="GO:0015483">
    <property type="term" value="F:long-chain fatty acid transporting porin activity"/>
    <property type="evidence" value="ECO:0007669"/>
    <property type="project" value="TreeGrafter"/>
</dbReference>
<sequence>MQHAHRITRLSALAFGIAGALAFGQAGASGFQLKENSVKSMGSAFSGSAVAENDSSVVVNNPAMLTGLNGTTVQTDISLIDVNAEFEGRGFDVTGQPLRGGNGGDAGGLAAVPAMSVAHKFENGLAVGGMVSAPFGLKTEYERDWVGRYFAVESDVKIVNLTLSAALDIVPDRFSVGGGIVFSHANVTLSKAVDFGTVLFGQLPLAARPTAPGFARPQGSDGFFEIEGADNGIGWVLGFALRPTDKLTIGLSHQSEIDYDLEGDVDWTVPSAARATFDARGAGALFVDGQGSAELTTPATTTLSVGYEVTEAFKLTATYAETGWESLQEVRIDFANPDADAREEFNWDTTRFMSIGGEFKLNDAWMLRAGYAYDETPTTYQFRTPRLPDEDRKWFSLGATWQFSDALQVNFAYTHIKPDTPQIGIVTPVAAGGQRLFGSFESDVNLLGLSAQYSF</sequence>
<protein>
    <submittedName>
        <fullName evidence="9">Long-chain fatty acid transport protein</fullName>
    </submittedName>
</protein>
<keyword evidence="6" id="KW-0472">Membrane</keyword>
<accession>A0A6J4L4N3</accession>
<feature type="signal peptide" evidence="8">
    <location>
        <begin position="1"/>
        <end position="28"/>
    </location>
</feature>
<evidence type="ECO:0000256" key="1">
    <source>
        <dbReference type="ARBA" id="ARBA00004571"/>
    </source>
</evidence>
<evidence type="ECO:0000256" key="4">
    <source>
        <dbReference type="ARBA" id="ARBA00022692"/>
    </source>
</evidence>
<dbReference type="SUPFAM" id="SSF56935">
    <property type="entry name" value="Porins"/>
    <property type="match status" value="1"/>
</dbReference>
<dbReference type="PANTHER" id="PTHR35093">
    <property type="entry name" value="OUTER MEMBRANE PROTEIN NMB0088-RELATED"/>
    <property type="match status" value="1"/>
</dbReference>
<comment type="subcellular location">
    <subcellularLocation>
        <location evidence="1">Cell outer membrane</location>
        <topology evidence="1">Multi-pass membrane protein</topology>
    </subcellularLocation>
</comment>
<evidence type="ECO:0000256" key="6">
    <source>
        <dbReference type="ARBA" id="ARBA00023136"/>
    </source>
</evidence>
<keyword evidence="4" id="KW-0812">Transmembrane</keyword>
<dbReference type="Pfam" id="PF03349">
    <property type="entry name" value="Toluene_X"/>
    <property type="match status" value="1"/>
</dbReference>
<dbReference type="GO" id="GO:0009279">
    <property type="term" value="C:cell outer membrane"/>
    <property type="evidence" value="ECO:0007669"/>
    <property type="project" value="UniProtKB-SubCell"/>
</dbReference>
<name>A0A6J4L4N3_9GAMM</name>
<dbReference type="Gene3D" id="2.40.160.60">
    <property type="entry name" value="Outer membrane protein transport protein (OMPP1/FadL/TodX)"/>
    <property type="match status" value="1"/>
</dbReference>
<comment type="similarity">
    <text evidence="2">Belongs to the OmpP1/FadL family.</text>
</comment>
<evidence type="ECO:0000256" key="2">
    <source>
        <dbReference type="ARBA" id="ARBA00008163"/>
    </source>
</evidence>
<evidence type="ECO:0000256" key="5">
    <source>
        <dbReference type="ARBA" id="ARBA00022729"/>
    </source>
</evidence>
<dbReference type="AlphaFoldDB" id="A0A6J4L4N3"/>
<evidence type="ECO:0000256" key="7">
    <source>
        <dbReference type="ARBA" id="ARBA00023237"/>
    </source>
</evidence>
<keyword evidence="7" id="KW-0998">Cell outer membrane</keyword>
<dbReference type="PANTHER" id="PTHR35093:SF3">
    <property type="entry name" value="LONG-CHAIN FATTY ACID TRANSPORT PROTEIN"/>
    <property type="match status" value="1"/>
</dbReference>
<proteinExistence type="inferred from homology"/>
<evidence type="ECO:0000256" key="3">
    <source>
        <dbReference type="ARBA" id="ARBA00022452"/>
    </source>
</evidence>
<organism evidence="9">
    <name type="scientific">uncultured Lysobacter sp</name>
    <dbReference type="NCBI Taxonomy" id="271060"/>
    <lineage>
        <taxon>Bacteria</taxon>
        <taxon>Pseudomonadati</taxon>
        <taxon>Pseudomonadota</taxon>
        <taxon>Gammaproteobacteria</taxon>
        <taxon>Lysobacterales</taxon>
        <taxon>Lysobacteraceae</taxon>
        <taxon>Lysobacter</taxon>
        <taxon>environmental samples</taxon>
    </lineage>
</organism>
<reference evidence="9" key="1">
    <citation type="submission" date="2020-02" db="EMBL/GenBank/DDBJ databases">
        <authorList>
            <person name="Meier V. D."/>
        </authorList>
    </citation>
    <scope>NUCLEOTIDE SEQUENCE</scope>
    <source>
        <strain evidence="9">AVDCRST_MAG71</strain>
    </source>
</reference>
<feature type="chain" id="PRO_5026882701" evidence="8">
    <location>
        <begin position="29"/>
        <end position="455"/>
    </location>
</feature>
<evidence type="ECO:0000256" key="8">
    <source>
        <dbReference type="SAM" id="SignalP"/>
    </source>
</evidence>
<evidence type="ECO:0000313" key="9">
    <source>
        <dbReference type="EMBL" id="CAA9322793.1"/>
    </source>
</evidence>